<dbReference type="CDD" id="cd01491">
    <property type="entry name" value="Ube1_repeat1"/>
    <property type="match status" value="1"/>
</dbReference>
<dbReference type="Pfam" id="PF09358">
    <property type="entry name" value="E1_UFD"/>
    <property type="match status" value="1"/>
</dbReference>
<feature type="domain" description="Fibrinogen C-terminal" evidence="14">
    <location>
        <begin position="1724"/>
        <end position="1834"/>
    </location>
</feature>
<dbReference type="InterPro" id="IPR032420">
    <property type="entry name" value="E1_4HB"/>
</dbReference>
<dbReference type="InterPro" id="IPR035985">
    <property type="entry name" value="Ubiquitin-activating_enz"/>
</dbReference>
<keyword evidence="6 12" id="KW-0547">Nucleotide-binding</keyword>
<evidence type="ECO:0000256" key="1">
    <source>
        <dbReference type="ARBA" id="ARBA00000488"/>
    </source>
</evidence>
<feature type="region of interest" description="Disordered" evidence="13">
    <location>
        <begin position="763"/>
        <end position="854"/>
    </location>
</feature>
<dbReference type="InterPro" id="IPR002181">
    <property type="entry name" value="Fibrinogen_a/b/g_C_dom"/>
</dbReference>
<dbReference type="PROSITE" id="PS51406">
    <property type="entry name" value="FIBRINOGEN_C_2"/>
    <property type="match status" value="5"/>
</dbReference>
<sequence>MSSNCDQETVPTPPAAKRRKISNSDGQTNSVSHENHSGNQASMSDGNGIMDGQMQIDEGLYSRQLYVLGHEAMKKMATSNILISGLKGLGVEIAKNVVLGGVKSVTLHDSGNVEMSDLSSQFFLQAEDIGKNRAEVSLSRISELNSYVNMSVFTEQLTEEFLGKFQVVVLTQSPLEEQLWVGDFCHARGIKFIIADTRGLFGQIFCDFGESFTVVDTNGEQPISNMISSVSKDTDGVVTCLDEQRHGYESDDYVTFSEVQGMTELNQCEPRKIKVLGPYTFSIGDTSGLSDYVRGGIVTQVKMPKVVKFKSFRQSLMEPEFVLTDFAKMERPAQLHLGYVALHKYEKEHGALPRPRSKEDAEKFVALAKNLNSEKICSKVDDVDEGLLTQLAYNARGDICPMQGVIGGITAQEVMKACSGKFNPIFQLLYFDSLECLPEEGDIPEASCQPTGSRYDGQIAVFGREFQKKLSDQKFFIVGAGAIGCEHLKNFAMIGLSCSGSGHLYVTDMDTIEKSNLNRQFLFRPADVQKMKSEVAARAVKVMNPELNITSHQNRVGPETEKIYNDDFFEALDGVTNALDNIDARLYMDRRCVYYHKPLLESGTLGTKGNVQVVLPFVTESYSSSQDPPEKSIPICTLKNFPNAIEHTLQWARDAFEGLFTIPVENVNQFLSDPKFGERTDKLPGMQAEHKLQGKAEVMVLQMLWTTLMLTEIYESIKKCLVSEKPVDFADCVRWARLQFQENYVNTIKQLLYNFPPEQLTSSGQPFWSGPKRCPHPLEFDPRDRKRRERERERQRERERERDRERQRETERDRHRERQRERQRETERDRERQRVRERVRERESQRERESERQTHMDYVVAGANLRAFMFGIKGSRDHRLILDSLKTVKVPTFEPRSGVKISVTDEEAAQESSGSVDQDILEKTKAAVLAVKEQLPGFKMNPVEFEKDDDTNFHMDFIVAASNLRAANYDIPPADRHKSKLIAGKIIPAIATTTALVSALVSLELFKIVQGNKKLETFKNGFINLALPFFGFSEPITAPKNKYYDKEFTLWDRFEVNGRKEDGSEMTLQELFDLFQNEHKLEVTMLSQGVCMLYSFFMPPAKMKERLATKVSEAVEKVSKKRIKPHVKALVLELCCNDKEGEDVEVPRLLSRHTKHHSKDYKNCAELYKSGRRISGVYTIDPDVSGAFDVFCDQNTAGGGWTVFQKRQDGSVDFFRGWSYYKKGFGNLNGEFWLGLDKTYRLTNSGKFKLRVDLQDTKGNTAYALYDYFAVTTYKNCAELYKSGQRISGVYTIDPDGSGAFDVFCDQNTAGGGWTVFQKRQDGSVDFFRGWFYYKKGFGNLNGEFWLGLDKINRLTNSGKFKLRVDLQDTKGKTAFALYDYFAVTSKRTKYQLSLGAYSGTAGDSLSYHRGHPFTTKDQDNDAESNYNCAVGHKGAWWYKNCYYSNLNAAYGHNKPTSPTPCHNVYNYNTFNAGPNKEMKKQLLEIKTQLTDLQKTVNGLRGTKSTGKVYKNCAELYKAGERISGVYTIHPDGSGTFDVFCDLKTAGGGWTVFQKRQDGSVDFFRGWSDYKNGFGNLNGEFWLGLDKINRLTNSGKFKLRVDLQDTKGKTAYALYDYFAVTSERAKYQLSLGAYSGTAGDSLSYHRGYPFTTKDQDNDAHKSVNCAAANKGAWWYNHCRFSNLNGQYHHGKHSSADGVNWYHWKVSKSCAELYKSGQRISGVYTIDPDGSGAFDVFCDQNTAGGGWTVFQKRQDGSVDFFRGWFYYKKGFGNLNGEFWLGLDKINRLTNSGKFKLRVDLQDTKGKTAFALYDYFAVTSKRTKYQLSLGAYSGTAGDSLSYHRGCPFTTKDQDNDVNKSGAFDVFCDQKTAGGGWTVSQKRQDGSVDFFRGWYSYKNGFGNLNGEFWLGLDKINRLTNSGKFKLRVDLQDTKGNTAYALYDYFAVTSERTKYQLSLGTYSGTAGDSLSYHRGYPFTTKDQDNDAFQSANCAATQKGAWWYKSCYKSNLNGQYHHGTHSKADGVNWDLWKGDHYSVKRAEMKIRPAVF</sequence>
<evidence type="ECO:0000256" key="11">
    <source>
        <dbReference type="PROSITE-ProRule" id="PRU10132"/>
    </source>
</evidence>
<dbReference type="FunFam" id="3.50.50.80:FF:000001">
    <property type="entry name" value="ubiquitin-like modifier-activating enzyme 1"/>
    <property type="match status" value="1"/>
</dbReference>
<evidence type="ECO:0000313" key="15">
    <source>
        <dbReference type="EMBL" id="PFX24673.1"/>
    </source>
</evidence>
<dbReference type="InterPro" id="IPR020837">
    <property type="entry name" value="Fibrinogen_CS"/>
</dbReference>
<dbReference type="Gene3D" id="3.50.50.80">
    <property type="entry name" value="Ubiquitin-activating enzyme E1, inactive adenylation domain, subdomain 1"/>
    <property type="match status" value="1"/>
</dbReference>
<dbReference type="InterPro" id="IPR019572">
    <property type="entry name" value="UBA_E1_SCCH"/>
</dbReference>
<protein>
    <recommendedName>
        <fullName evidence="4">E1 ubiquitin-activating enzyme</fullName>
        <ecNumber evidence="4">6.2.1.45</ecNumber>
    </recommendedName>
    <alternativeName>
        <fullName evidence="10">Ubiquitin-activating enzyme E1</fullName>
    </alternativeName>
</protein>
<evidence type="ECO:0000256" key="3">
    <source>
        <dbReference type="ARBA" id="ARBA00005673"/>
    </source>
</evidence>
<dbReference type="InterPro" id="IPR000594">
    <property type="entry name" value="ThiF_NAD_FAD-bd"/>
</dbReference>
<evidence type="ECO:0000256" key="6">
    <source>
        <dbReference type="ARBA" id="ARBA00022741"/>
    </source>
</evidence>
<comment type="similarity">
    <text evidence="3 12">Belongs to the ubiquitin-activating E1 family.</text>
</comment>
<evidence type="ECO:0000256" key="13">
    <source>
        <dbReference type="SAM" id="MobiDB-lite"/>
    </source>
</evidence>
<feature type="domain" description="Fibrinogen C-terminal" evidence="14">
    <location>
        <begin position="1504"/>
        <end position="1723"/>
    </location>
</feature>
<dbReference type="InterPro" id="IPR014716">
    <property type="entry name" value="Fibrinogen_a/b/g_C_1"/>
</dbReference>
<dbReference type="InterPro" id="IPR050373">
    <property type="entry name" value="Fibrinogen_C-term_domain"/>
</dbReference>
<dbReference type="NCBIfam" id="TIGR01408">
    <property type="entry name" value="Ube1"/>
    <property type="match status" value="1"/>
</dbReference>
<evidence type="ECO:0000313" key="16">
    <source>
        <dbReference type="Proteomes" id="UP000225706"/>
    </source>
</evidence>
<feature type="region of interest" description="Disordered" evidence="13">
    <location>
        <begin position="1"/>
        <end position="49"/>
    </location>
</feature>
<dbReference type="CDD" id="cd01490">
    <property type="entry name" value="Ube1_repeat2"/>
    <property type="match status" value="1"/>
</dbReference>
<dbReference type="InterPro" id="IPR038252">
    <property type="entry name" value="UBA_E1_C_sf"/>
</dbReference>
<proteinExistence type="inferred from homology"/>
<keyword evidence="5 12" id="KW-0436">Ligase</keyword>
<dbReference type="Pfam" id="PF16191">
    <property type="entry name" value="E1_4HB"/>
    <property type="match status" value="1"/>
</dbReference>
<evidence type="ECO:0000256" key="2">
    <source>
        <dbReference type="ARBA" id="ARBA00004906"/>
    </source>
</evidence>
<evidence type="ECO:0000256" key="9">
    <source>
        <dbReference type="ARBA" id="ARBA00023157"/>
    </source>
</evidence>
<comment type="catalytic activity">
    <reaction evidence="1">
        <text>ATP + ubiquitin + [E1 ubiquitin-activating enzyme]-L-cysteine = AMP + diphosphate + S-ubiquitinyl-[E1 ubiquitin-activating enzyme]-L-cysteine.</text>
        <dbReference type="EC" id="6.2.1.45"/>
    </reaction>
</comment>
<dbReference type="UniPathway" id="UPA00143"/>
<feature type="domain" description="Fibrinogen C-terminal" evidence="14">
    <location>
        <begin position="1155"/>
        <end position="1267"/>
    </location>
</feature>
<dbReference type="EMBL" id="LSMT01000170">
    <property type="protein sequence ID" value="PFX24673.1"/>
    <property type="molecule type" value="Genomic_DNA"/>
</dbReference>
<dbReference type="InterPro" id="IPR036056">
    <property type="entry name" value="Fibrinogen-like_C"/>
</dbReference>
<dbReference type="PROSITE" id="PS00536">
    <property type="entry name" value="UBIQUITIN_ACTIVAT_1"/>
    <property type="match status" value="1"/>
</dbReference>
<dbReference type="GO" id="GO:0005524">
    <property type="term" value="F:ATP binding"/>
    <property type="evidence" value="ECO:0007669"/>
    <property type="project" value="UniProtKB-KW"/>
</dbReference>
<organism evidence="15 16">
    <name type="scientific">Stylophora pistillata</name>
    <name type="common">Smooth cauliflower coral</name>
    <dbReference type="NCBI Taxonomy" id="50429"/>
    <lineage>
        <taxon>Eukaryota</taxon>
        <taxon>Metazoa</taxon>
        <taxon>Cnidaria</taxon>
        <taxon>Anthozoa</taxon>
        <taxon>Hexacorallia</taxon>
        <taxon>Scleractinia</taxon>
        <taxon>Astrocoeniina</taxon>
        <taxon>Pocilloporidae</taxon>
        <taxon>Stylophora</taxon>
    </lineage>
</organism>
<dbReference type="InterPro" id="IPR018075">
    <property type="entry name" value="UBQ-activ_enz_E1"/>
</dbReference>
<dbReference type="PROSITE" id="PS00865">
    <property type="entry name" value="UBIQUITIN_ACTIVAT_2"/>
    <property type="match status" value="1"/>
</dbReference>
<dbReference type="InterPro" id="IPR042449">
    <property type="entry name" value="Ub-E1_IAD_1"/>
</dbReference>
<dbReference type="SMART" id="SM00186">
    <property type="entry name" value="FBG"/>
    <property type="match status" value="5"/>
</dbReference>
<evidence type="ECO:0000256" key="7">
    <source>
        <dbReference type="ARBA" id="ARBA00022786"/>
    </source>
</evidence>
<feature type="domain" description="Fibrinogen C-terminal" evidence="14">
    <location>
        <begin position="1268"/>
        <end position="1490"/>
    </location>
</feature>
<dbReference type="Gene3D" id="3.10.290.60">
    <property type="entry name" value="Ubiquitin-activating enzyme E1, UFD domain"/>
    <property type="match status" value="1"/>
</dbReference>
<dbReference type="InterPro" id="IPR000011">
    <property type="entry name" value="UBQ/SUMO-activ_enz_E1-like"/>
</dbReference>
<dbReference type="SUPFAM" id="SSF69572">
    <property type="entry name" value="Activating enzymes of the ubiquitin-like proteins"/>
    <property type="match status" value="3"/>
</dbReference>
<dbReference type="Gene3D" id="2.40.30.180">
    <property type="entry name" value="Ubiquitin-activating enzyme E1, FCCH domain"/>
    <property type="match status" value="1"/>
</dbReference>
<dbReference type="NCBIfam" id="NF040941">
    <property type="entry name" value="GGGWT_bact"/>
    <property type="match status" value="4"/>
</dbReference>
<accession>A0A2B4S6K8</accession>
<evidence type="ECO:0000256" key="5">
    <source>
        <dbReference type="ARBA" id="ARBA00022598"/>
    </source>
</evidence>
<reference evidence="16" key="1">
    <citation type="journal article" date="2017" name="bioRxiv">
        <title>Comparative analysis of the genomes of Stylophora pistillata and Acropora digitifera provides evidence for extensive differences between species of corals.</title>
        <authorList>
            <person name="Voolstra C.R."/>
            <person name="Li Y."/>
            <person name="Liew Y.J."/>
            <person name="Baumgarten S."/>
            <person name="Zoccola D."/>
            <person name="Flot J.-F."/>
            <person name="Tambutte S."/>
            <person name="Allemand D."/>
            <person name="Aranda M."/>
        </authorList>
    </citation>
    <scope>NUCLEOTIDE SEQUENCE [LARGE SCALE GENOMIC DNA]</scope>
</reference>
<feature type="compositionally biased region" description="Basic and acidic residues" evidence="13">
    <location>
        <begin position="776"/>
        <end position="854"/>
    </location>
</feature>
<dbReference type="InterPro" id="IPR032418">
    <property type="entry name" value="E1_FCCH"/>
</dbReference>
<dbReference type="OrthoDB" id="5951372at2759"/>
<dbReference type="PROSITE" id="PS00514">
    <property type="entry name" value="FIBRINOGEN_C_1"/>
    <property type="match status" value="2"/>
</dbReference>
<dbReference type="PRINTS" id="PR01849">
    <property type="entry name" value="UBIQUITINACT"/>
</dbReference>
<dbReference type="FunFam" id="3.90.215.10:FF:000001">
    <property type="entry name" value="Tenascin isoform 1"/>
    <property type="match status" value="3"/>
</dbReference>
<feature type="compositionally biased region" description="Polar residues" evidence="13">
    <location>
        <begin position="1"/>
        <end position="10"/>
    </location>
</feature>
<dbReference type="InterPro" id="IPR018074">
    <property type="entry name" value="UBQ-activ_enz_E1_CS"/>
</dbReference>
<dbReference type="FunFam" id="3.40.50.720:FF:000015">
    <property type="entry name" value="Ubiquitin-activating enzyme E1 1"/>
    <property type="match status" value="1"/>
</dbReference>
<dbReference type="SUPFAM" id="SSF56496">
    <property type="entry name" value="Fibrinogen C-terminal domain-like"/>
    <property type="match status" value="5"/>
</dbReference>
<evidence type="ECO:0000256" key="8">
    <source>
        <dbReference type="ARBA" id="ARBA00022840"/>
    </source>
</evidence>
<evidence type="ECO:0000256" key="4">
    <source>
        <dbReference type="ARBA" id="ARBA00012990"/>
    </source>
</evidence>
<dbReference type="Pfam" id="PF00147">
    <property type="entry name" value="Fibrinogen_C"/>
    <property type="match status" value="4"/>
</dbReference>
<feature type="compositionally biased region" description="Polar residues" evidence="13">
    <location>
        <begin position="23"/>
        <end position="45"/>
    </location>
</feature>
<feature type="domain" description="Fibrinogen C-terminal" evidence="14">
    <location>
        <begin position="1835"/>
        <end position="2045"/>
    </location>
</feature>
<dbReference type="GO" id="GO:0004839">
    <property type="term" value="F:ubiquitin activating enzyme activity"/>
    <property type="evidence" value="ECO:0007669"/>
    <property type="project" value="UniProtKB-EC"/>
</dbReference>
<evidence type="ECO:0000256" key="12">
    <source>
        <dbReference type="RuleBase" id="RU000519"/>
    </source>
</evidence>
<dbReference type="InterPro" id="IPR042063">
    <property type="entry name" value="Ubi_acti_E1_SCCH"/>
</dbReference>
<comment type="caution">
    <text evidence="15">The sequence shown here is derived from an EMBL/GenBank/DDBJ whole genome shotgun (WGS) entry which is preliminary data.</text>
</comment>
<dbReference type="PANTHER" id="PTHR19143">
    <property type="entry name" value="FIBRINOGEN/TENASCIN/ANGIOPOEITIN"/>
    <property type="match status" value="1"/>
</dbReference>
<dbReference type="Pfam" id="PF16190">
    <property type="entry name" value="E1_FCCH"/>
    <property type="match status" value="1"/>
</dbReference>
<evidence type="ECO:0000259" key="14">
    <source>
        <dbReference type="PROSITE" id="PS51406"/>
    </source>
</evidence>
<dbReference type="InterPro" id="IPR042302">
    <property type="entry name" value="E1_FCCH_sf"/>
</dbReference>
<keyword evidence="9" id="KW-1015">Disulfide bond</keyword>
<dbReference type="FunFam" id="3.10.290.60:FF:000002">
    <property type="entry name" value="Ubiquitin-like modifier-activating enzyme 1"/>
    <property type="match status" value="1"/>
</dbReference>
<dbReference type="PANTHER" id="PTHR19143:SF458">
    <property type="entry name" value="FIBRINOGEN C-TERMINAL DOMAIN-CONTAINING PROTEIN-RELATED"/>
    <property type="match status" value="1"/>
</dbReference>
<keyword evidence="16" id="KW-1185">Reference proteome</keyword>
<dbReference type="Proteomes" id="UP000225706">
    <property type="component" value="Unassembled WGS sequence"/>
</dbReference>
<keyword evidence="8 12" id="KW-0067">ATP-binding</keyword>
<dbReference type="Gene3D" id="1.10.10.2660">
    <property type="entry name" value="Ubiquitin-activating enzyme E1, SCCH domain"/>
    <property type="match status" value="1"/>
</dbReference>
<dbReference type="Pfam" id="PF00899">
    <property type="entry name" value="ThiF"/>
    <property type="match status" value="1"/>
</dbReference>
<comment type="pathway">
    <text evidence="2">Protein modification; protein ubiquitination.</text>
</comment>
<dbReference type="STRING" id="50429.A0A2B4S6K8"/>
<dbReference type="Gene3D" id="3.40.50.720">
    <property type="entry name" value="NAD(P)-binding Rossmann-like Domain"/>
    <property type="match status" value="1"/>
</dbReference>
<dbReference type="InterPro" id="IPR018965">
    <property type="entry name" value="Ub-activating_enz_E1_C"/>
</dbReference>
<dbReference type="CDD" id="cd00087">
    <property type="entry name" value="FReD"/>
    <property type="match status" value="3"/>
</dbReference>
<feature type="active site" description="Glycyl thioester intermediate" evidence="11">
    <location>
        <position position="636"/>
    </location>
</feature>
<gene>
    <name evidence="15" type="primary">UBA1</name>
    <name evidence="15" type="ORF">AWC38_SpisGene10724</name>
</gene>
<evidence type="ECO:0000256" key="10">
    <source>
        <dbReference type="ARBA" id="ARBA00030371"/>
    </source>
</evidence>
<name>A0A2B4S6K8_STYPI</name>
<keyword evidence="7 12" id="KW-0833">Ubl conjugation pathway</keyword>
<dbReference type="EC" id="6.2.1.45" evidence="4"/>
<dbReference type="SMART" id="SM00985">
    <property type="entry name" value="UBA_e1_C"/>
    <property type="match status" value="1"/>
</dbReference>
<dbReference type="InterPro" id="IPR033127">
    <property type="entry name" value="UBQ-activ_enz_E1_Cys_AS"/>
</dbReference>
<dbReference type="Gene3D" id="3.90.215.10">
    <property type="entry name" value="Gamma Fibrinogen, chain A, domain 1"/>
    <property type="match status" value="5"/>
</dbReference>
<dbReference type="Pfam" id="PF10585">
    <property type="entry name" value="UBA_E1_SCCH"/>
    <property type="match status" value="2"/>
</dbReference>
<dbReference type="GO" id="GO:0005615">
    <property type="term" value="C:extracellular space"/>
    <property type="evidence" value="ECO:0007669"/>
    <property type="project" value="TreeGrafter"/>
</dbReference>
<dbReference type="FunFam" id="2.40.30.180:FF:000001">
    <property type="entry name" value="ubiquitin-like modifier-activating enzyme 1"/>
    <property type="match status" value="1"/>
</dbReference>